<sequence length="307" mass="32276">MIVTVCSDKGSPGVSTVATALTMLWPGERVLLEADPSGGDAALRFRTPEGRLLGRQPTLRGLSIDARSGSLPSMTAYAHETSLGVPVIPATDMRTEDFALIARQWPAVAAAAHAWRGTVIVDVGRLQEETASGAVAAASTIVLLIGRSTPEALYHLRERASALAARLGQGMYGRSPLTVALICSARDHKARLSDLQAHLEADAATTDIPIAGWIADDPRAVQLMRDGQVTKKLTTSDLIRSTSKVAETLLSWWPQVRGQQQQAGQPTPLTAVPSQQPPAPQATAPPTDPPGMGPPPVGPLMSTGGWS</sequence>
<proteinExistence type="predicted"/>
<evidence type="ECO:0008006" key="4">
    <source>
        <dbReference type="Google" id="ProtNLM"/>
    </source>
</evidence>
<accession>A0ABU2JBD3</accession>
<gene>
    <name evidence="2" type="ORF">RM423_12885</name>
</gene>
<dbReference type="InterPro" id="IPR027417">
    <property type="entry name" value="P-loop_NTPase"/>
</dbReference>
<evidence type="ECO:0000313" key="2">
    <source>
        <dbReference type="EMBL" id="MDT0262286.1"/>
    </source>
</evidence>
<feature type="region of interest" description="Disordered" evidence="1">
    <location>
        <begin position="256"/>
        <end position="307"/>
    </location>
</feature>
<evidence type="ECO:0000313" key="3">
    <source>
        <dbReference type="Proteomes" id="UP001183176"/>
    </source>
</evidence>
<dbReference type="EMBL" id="JAVREH010000016">
    <property type="protein sequence ID" value="MDT0262286.1"/>
    <property type="molecule type" value="Genomic_DNA"/>
</dbReference>
<reference evidence="3" key="1">
    <citation type="submission" date="2023-07" db="EMBL/GenBank/DDBJ databases">
        <title>30 novel species of actinomycetes from the DSMZ collection.</title>
        <authorList>
            <person name="Nouioui I."/>
        </authorList>
    </citation>
    <scope>NUCLEOTIDE SEQUENCE [LARGE SCALE GENOMIC DNA]</scope>
    <source>
        <strain evidence="3">DSM 44399</strain>
    </source>
</reference>
<dbReference type="Proteomes" id="UP001183176">
    <property type="component" value="Unassembled WGS sequence"/>
</dbReference>
<feature type="compositionally biased region" description="Low complexity" evidence="1">
    <location>
        <begin position="258"/>
        <end position="274"/>
    </location>
</feature>
<comment type="caution">
    <text evidence="2">The sequence shown here is derived from an EMBL/GenBank/DDBJ whole genome shotgun (WGS) entry which is preliminary data.</text>
</comment>
<protein>
    <recommendedName>
        <fullName evidence="4">ParA family protein</fullName>
    </recommendedName>
</protein>
<dbReference type="Gene3D" id="3.40.50.300">
    <property type="entry name" value="P-loop containing nucleotide triphosphate hydrolases"/>
    <property type="match status" value="1"/>
</dbReference>
<dbReference type="RefSeq" id="WP_311423437.1">
    <property type="nucleotide sequence ID" value="NZ_JAVREH010000016.1"/>
</dbReference>
<evidence type="ECO:0000256" key="1">
    <source>
        <dbReference type="SAM" id="MobiDB-lite"/>
    </source>
</evidence>
<dbReference type="SUPFAM" id="SSF52540">
    <property type="entry name" value="P-loop containing nucleoside triphosphate hydrolases"/>
    <property type="match status" value="1"/>
</dbReference>
<feature type="compositionally biased region" description="Pro residues" evidence="1">
    <location>
        <begin position="286"/>
        <end position="298"/>
    </location>
</feature>
<keyword evidence="3" id="KW-1185">Reference proteome</keyword>
<organism evidence="2 3">
    <name type="scientific">Jatrophihabitans lederbergiae</name>
    <dbReference type="NCBI Taxonomy" id="3075547"/>
    <lineage>
        <taxon>Bacteria</taxon>
        <taxon>Bacillati</taxon>
        <taxon>Actinomycetota</taxon>
        <taxon>Actinomycetes</taxon>
        <taxon>Jatrophihabitantales</taxon>
        <taxon>Jatrophihabitantaceae</taxon>
        <taxon>Jatrophihabitans</taxon>
    </lineage>
</organism>
<name>A0ABU2JBD3_9ACTN</name>